<accession>A0AAW2TBK0</accession>
<dbReference type="SUPFAM" id="SSF53098">
    <property type="entry name" value="Ribonuclease H-like"/>
    <property type="match status" value="1"/>
</dbReference>
<dbReference type="InterPro" id="IPR002156">
    <property type="entry name" value="RNaseH_domain"/>
</dbReference>
<dbReference type="Pfam" id="PF13456">
    <property type="entry name" value="RVT_3"/>
    <property type="match status" value="1"/>
</dbReference>
<dbReference type="PANTHER" id="PTHR47723:SF19">
    <property type="entry name" value="POLYNUCLEOTIDYL TRANSFERASE, RIBONUCLEASE H-LIKE SUPERFAMILY PROTEIN"/>
    <property type="match status" value="1"/>
</dbReference>
<dbReference type="GO" id="GO:0003676">
    <property type="term" value="F:nucleic acid binding"/>
    <property type="evidence" value="ECO:0007669"/>
    <property type="project" value="InterPro"/>
</dbReference>
<proteinExistence type="predicted"/>
<feature type="domain" description="RNase H type-1" evidence="1">
    <location>
        <begin position="45"/>
        <end position="105"/>
    </location>
</feature>
<dbReference type="InterPro" id="IPR044730">
    <property type="entry name" value="RNase_H-like_dom_plant"/>
</dbReference>
<dbReference type="CDD" id="cd06222">
    <property type="entry name" value="RNase_H_like"/>
    <property type="match status" value="1"/>
</dbReference>
<gene>
    <name evidence="2" type="ORF">Slati_4220200</name>
</gene>
<dbReference type="InterPro" id="IPR036397">
    <property type="entry name" value="RNaseH_sf"/>
</dbReference>
<organism evidence="2">
    <name type="scientific">Sesamum latifolium</name>
    <dbReference type="NCBI Taxonomy" id="2727402"/>
    <lineage>
        <taxon>Eukaryota</taxon>
        <taxon>Viridiplantae</taxon>
        <taxon>Streptophyta</taxon>
        <taxon>Embryophyta</taxon>
        <taxon>Tracheophyta</taxon>
        <taxon>Spermatophyta</taxon>
        <taxon>Magnoliopsida</taxon>
        <taxon>eudicotyledons</taxon>
        <taxon>Gunneridae</taxon>
        <taxon>Pentapetalae</taxon>
        <taxon>asterids</taxon>
        <taxon>lamiids</taxon>
        <taxon>Lamiales</taxon>
        <taxon>Pedaliaceae</taxon>
        <taxon>Sesamum</taxon>
    </lineage>
</organism>
<dbReference type="InterPro" id="IPR053151">
    <property type="entry name" value="RNase_H-like"/>
</dbReference>
<name>A0AAW2TBK0_9LAMI</name>
<reference evidence="2" key="2">
    <citation type="journal article" date="2024" name="Plant">
        <title>Genomic evolution and insights into agronomic trait innovations of Sesamum species.</title>
        <authorList>
            <person name="Miao H."/>
            <person name="Wang L."/>
            <person name="Qu L."/>
            <person name="Liu H."/>
            <person name="Sun Y."/>
            <person name="Le M."/>
            <person name="Wang Q."/>
            <person name="Wei S."/>
            <person name="Zheng Y."/>
            <person name="Lin W."/>
            <person name="Duan Y."/>
            <person name="Cao H."/>
            <person name="Xiong S."/>
            <person name="Wang X."/>
            <person name="Wei L."/>
            <person name="Li C."/>
            <person name="Ma Q."/>
            <person name="Ju M."/>
            <person name="Zhao R."/>
            <person name="Li G."/>
            <person name="Mu C."/>
            <person name="Tian Q."/>
            <person name="Mei H."/>
            <person name="Zhang T."/>
            <person name="Gao T."/>
            <person name="Zhang H."/>
        </authorList>
    </citation>
    <scope>NUCLEOTIDE SEQUENCE</scope>
    <source>
        <strain evidence="2">KEN1</strain>
    </source>
</reference>
<comment type="caution">
    <text evidence="2">The sequence shown here is derived from an EMBL/GenBank/DDBJ whole genome shotgun (WGS) entry which is preliminary data.</text>
</comment>
<dbReference type="PANTHER" id="PTHR47723">
    <property type="entry name" value="OS05G0353850 PROTEIN"/>
    <property type="match status" value="1"/>
</dbReference>
<dbReference type="AlphaFoldDB" id="A0AAW2TBK0"/>
<dbReference type="Gene3D" id="3.30.420.10">
    <property type="entry name" value="Ribonuclease H-like superfamily/Ribonuclease H"/>
    <property type="match status" value="1"/>
</dbReference>
<sequence>MLRADHWQGDLHVSSRFGFFFVRPAPPKPKLVGWGCSDLDWFKMNCDDAAKTNPSAAGARGLLRDHEGKLLFAYYKFLGDKTNIFAEFAAVAHGLELSSEKGFQQFGGARCSCCHRNNSRRVGLGMFILAY</sequence>
<dbReference type="EMBL" id="JACGWN010000015">
    <property type="protein sequence ID" value="KAL0401903.1"/>
    <property type="molecule type" value="Genomic_DNA"/>
</dbReference>
<reference evidence="2" key="1">
    <citation type="submission" date="2020-06" db="EMBL/GenBank/DDBJ databases">
        <authorList>
            <person name="Li T."/>
            <person name="Hu X."/>
            <person name="Zhang T."/>
            <person name="Song X."/>
            <person name="Zhang H."/>
            <person name="Dai N."/>
            <person name="Sheng W."/>
            <person name="Hou X."/>
            <person name="Wei L."/>
        </authorList>
    </citation>
    <scope>NUCLEOTIDE SEQUENCE</scope>
    <source>
        <strain evidence="2">KEN1</strain>
        <tissue evidence="2">Leaf</tissue>
    </source>
</reference>
<evidence type="ECO:0000313" key="2">
    <source>
        <dbReference type="EMBL" id="KAL0401903.1"/>
    </source>
</evidence>
<protein>
    <recommendedName>
        <fullName evidence="1">RNase H type-1 domain-containing protein</fullName>
    </recommendedName>
</protein>
<dbReference type="InterPro" id="IPR012337">
    <property type="entry name" value="RNaseH-like_sf"/>
</dbReference>
<dbReference type="GO" id="GO:0004523">
    <property type="term" value="F:RNA-DNA hybrid ribonuclease activity"/>
    <property type="evidence" value="ECO:0007669"/>
    <property type="project" value="InterPro"/>
</dbReference>
<evidence type="ECO:0000259" key="1">
    <source>
        <dbReference type="Pfam" id="PF13456"/>
    </source>
</evidence>